<proteinExistence type="inferred from homology"/>
<dbReference type="EMBL" id="CP072943">
    <property type="protein sequence ID" value="QTX31197.1"/>
    <property type="molecule type" value="Genomic_DNA"/>
</dbReference>
<comment type="similarity">
    <text evidence="2 5">Belongs to the pseudouridine synthase TruB family. Type 1 subfamily.</text>
</comment>
<evidence type="ECO:0000256" key="4">
    <source>
        <dbReference type="ARBA" id="ARBA00023235"/>
    </source>
</evidence>
<dbReference type="InterPro" id="IPR002501">
    <property type="entry name" value="PsdUridine_synth_N"/>
</dbReference>
<accession>A0A9Q7EYF2</accession>
<comment type="function">
    <text evidence="5">Responsible for synthesis of pseudouridine from uracil-55 in the psi GC loop of transfer RNAs.</text>
</comment>
<dbReference type="Pfam" id="PF01509">
    <property type="entry name" value="TruB_N"/>
    <property type="match status" value="1"/>
</dbReference>
<gene>
    <name evidence="5 8" type="primary">truB</name>
    <name evidence="8" type="ORF">KAR29_07220</name>
</gene>
<keyword evidence="3 5" id="KW-0819">tRNA processing</keyword>
<evidence type="ECO:0000256" key="3">
    <source>
        <dbReference type="ARBA" id="ARBA00022694"/>
    </source>
</evidence>
<reference evidence="9" key="1">
    <citation type="submission" date="2021-04" db="EMBL/GenBank/DDBJ databases">
        <title>A novel Synergistetes isolate from a pyrite-forming mixed culture.</title>
        <authorList>
            <person name="Bunk B."/>
            <person name="Sproer C."/>
            <person name="Spring S."/>
            <person name="Pester M."/>
        </authorList>
    </citation>
    <scope>NUCLEOTIDE SEQUENCE [LARGE SCALE GENOMIC DNA]</scope>
    <source>
        <strain evidence="9">J.5.4.2-T.3.5.2</strain>
    </source>
</reference>
<name>A0A9Q7EYF2_9BACT</name>
<dbReference type="AlphaFoldDB" id="A0A9Q7EYF2"/>
<dbReference type="SUPFAM" id="SSF55120">
    <property type="entry name" value="Pseudouridine synthase"/>
    <property type="match status" value="1"/>
</dbReference>
<evidence type="ECO:0000256" key="2">
    <source>
        <dbReference type="ARBA" id="ARBA00005642"/>
    </source>
</evidence>
<dbReference type="GO" id="GO:0031119">
    <property type="term" value="P:tRNA pseudouridine synthesis"/>
    <property type="evidence" value="ECO:0007669"/>
    <property type="project" value="UniProtKB-UniRule"/>
</dbReference>
<dbReference type="InterPro" id="IPR020103">
    <property type="entry name" value="PsdUridine_synth_cat_dom_sf"/>
</dbReference>
<comment type="catalytic activity">
    <reaction evidence="1 5">
        <text>uridine(55) in tRNA = pseudouridine(55) in tRNA</text>
        <dbReference type="Rhea" id="RHEA:42532"/>
        <dbReference type="Rhea" id="RHEA-COMP:10101"/>
        <dbReference type="Rhea" id="RHEA-COMP:10102"/>
        <dbReference type="ChEBI" id="CHEBI:65314"/>
        <dbReference type="ChEBI" id="CHEBI:65315"/>
        <dbReference type="EC" id="5.4.99.25"/>
    </reaction>
</comment>
<feature type="domain" description="tRNA pseudouridylate synthase B C-terminal" evidence="7">
    <location>
        <begin position="176"/>
        <end position="231"/>
    </location>
</feature>
<dbReference type="Proteomes" id="UP000671879">
    <property type="component" value="Chromosome"/>
</dbReference>
<dbReference type="RefSeq" id="WP_274372341.1">
    <property type="nucleotide sequence ID" value="NZ_CP072943.1"/>
</dbReference>
<dbReference type="Pfam" id="PF16198">
    <property type="entry name" value="TruB_C_2"/>
    <property type="match status" value="1"/>
</dbReference>
<evidence type="ECO:0000313" key="8">
    <source>
        <dbReference type="EMBL" id="QTX31197.1"/>
    </source>
</evidence>
<dbReference type="EC" id="5.4.99.25" evidence="5"/>
<dbReference type="GO" id="GO:0160148">
    <property type="term" value="F:tRNA pseudouridine(55) synthase activity"/>
    <property type="evidence" value="ECO:0007669"/>
    <property type="project" value="UniProtKB-EC"/>
</dbReference>
<feature type="active site" description="Nucleophile" evidence="5">
    <location>
        <position position="40"/>
    </location>
</feature>
<organism evidence="8 9">
    <name type="scientific">Aminithiophilus ramosus</name>
    <dbReference type="NCBI Taxonomy" id="3029084"/>
    <lineage>
        <taxon>Bacteria</taxon>
        <taxon>Thermotogati</taxon>
        <taxon>Synergistota</taxon>
        <taxon>Synergistia</taxon>
        <taxon>Synergistales</taxon>
        <taxon>Aminithiophilaceae</taxon>
        <taxon>Aminithiophilus</taxon>
    </lineage>
</organism>
<protein>
    <recommendedName>
        <fullName evidence="5">tRNA pseudouridine synthase B</fullName>
        <ecNumber evidence="5">5.4.99.25</ecNumber>
    </recommendedName>
    <alternativeName>
        <fullName evidence="5">tRNA pseudouridine(55) synthase</fullName>
        <shortName evidence="5">Psi55 synthase</shortName>
    </alternativeName>
    <alternativeName>
        <fullName evidence="5">tRNA pseudouridylate synthase</fullName>
    </alternativeName>
    <alternativeName>
        <fullName evidence="5">tRNA-uridine isomerase</fullName>
    </alternativeName>
</protein>
<keyword evidence="4 5" id="KW-0413">Isomerase</keyword>
<evidence type="ECO:0000256" key="5">
    <source>
        <dbReference type="HAMAP-Rule" id="MF_01080"/>
    </source>
</evidence>
<dbReference type="GO" id="GO:1990481">
    <property type="term" value="P:mRNA pseudouridine synthesis"/>
    <property type="evidence" value="ECO:0007669"/>
    <property type="project" value="TreeGrafter"/>
</dbReference>
<dbReference type="NCBIfam" id="TIGR00431">
    <property type="entry name" value="TruB"/>
    <property type="match status" value="1"/>
</dbReference>
<dbReference type="KEGG" id="aram:KAR29_07220"/>
<dbReference type="HAMAP" id="MF_01080">
    <property type="entry name" value="TruB_bact"/>
    <property type="match status" value="1"/>
</dbReference>
<evidence type="ECO:0000259" key="6">
    <source>
        <dbReference type="Pfam" id="PF01509"/>
    </source>
</evidence>
<dbReference type="PANTHER" id="PTHR13767">
    <property type="entry name" value="TRNA-PSEUDOURIDINE SYNTHASE"/>
    <property type="match status" value="1"/>
</dbReference>
<evidence type="ECO:0000313" key="9">
    <source>
        <dbReference type="Proteomes" id="UP000671879"/>
    </source>
</evidence>
<dbReference type="PANTHER" id="PTHR13767:SF2">
    <property type="entry name" value="PSEUDOURIDYLATE SYNTHASE TRUB1"/>
    <property type="match status" value="1"/>
</dbReference>
<sequence>MNEGLLLIDKDRGRRSTSCVSIVRSILGKKTRVGHAGTLDSPASGLLLLLVGPFTRASGYAMALPKRYVVRIQLGVETDTCDGEGTVLARLPWDHVSEEAFDRELLPFLGYRLQTPPRISAVHVQGKRAHALARQGEDFQIEPRPIWIGDVRRVSPLRPEGTVDLEVDCHQGTYVRSLVRDLGYRLRCGATVVDLRRIGLGDLSEAEAICGSHLRDLSAEQLAAFFLPPDRLCSHFTTYRCQERTAAALAHGNAVPLAEGRRLHYGVVPSERFLCFRGESLLSFGSLEKERGYFQPRANIFLGRK</sequence>
<keyword evidence="9" id="KW-1185">Reference proteome</keyword>
<dbReference type="GO" id="GO:0003723">
    <property type="term" value="F:RNA binding"/>
    <property type="evidence" value="ECO:0007669"/>
    <property type="project" value="InterPro"/>
</dbReference>
<feature type="domain" description="Pseudouridine synthase II N-terminal" evidence="6">
    <location>
        <begin position="25"/>
        <end position="175"/>
    </location>
</feature>
<evidence type="ECO:0000259" key="7">
    <source>
        <dbReference type="Pfam" id="PF16198"/>
    </source>
</evidence>
<dbReference type="Gene3D" id="3.30.2350.10">
    <property type="entry name" value="Pseudouridine synthase"/>
    <property type="match status" value="1"/>
</dbReference>
<evidence type="ECO:0000256" key="1">
    <source>
        <dbReference type="ARBA" id="ARBA00000385"/>
    </source>
</evidence>
<dbReference type="InterPro" id="IPR014780">
    <property type="entry name" value="tRNA_psdUridine_synth_TruB"/>
</dbReference>
<dbReference type="InterPro" id="IPR032819">
    <property type="entry name" value="TruB_C"/>
</dbReference>